<dbReference type="GO" id="GO:0008270">
    <property type="term" value="F:zinc ion binding"/>
    <property type="evidence" value="ECO:0007669"/>
    <property type="project" value="UniProtKB-KW"/>
</dbReference>
<evidence type="ECO:0000259" key="11">
    <source>
        <dbReference type="PROSITE" id="PS50089"/>
    </source>
</evidence>
<dbReference type="Gene3D" id="3.30.40.10">
    <property type="entry name" value="Zinc/RING finger domain, C3HC4 (zinc finger)"/>
    <property type="match status" value="1"/>
</dbReference>
<organism evidence="12 13">
    <name type="scientific">Xenopus laevis</name>
    <name type="common">African clawed frog</name>
    <dbReference type="NCBI Taxonomy" id="8355"/>
    <lineage>
        <taxon>Eukaryota</taxon>
        <taxon>Metazoa</taxon>
        <taxon>Chordata</taxon>
        <taxon>Craniata</taxon>
        <taxon>Vertebrata</taxon>
        <taxon>Euteleostomi</taxon>
        <taxon>Amphibia</taxon>
        <taxon>Batrachia</taxon>
        <taxon>Anura</taxon>
        <taxon>Pipoidea</taxon>
        <taxon>Pipidae</taxon>
        <taxon>Xenopodinae</taxon>
        <taxon>Xenopus</taxon>
        <taxon>Xenopus</taxon>
    </lineage>
</organism>
<dbReference type="InterPro" id="IPR001841">
    <property type="entry name" value="Znf_RING"/>
</dbReference>
<feature type="compositionally biased region" description="Polar residues" evidence="10">
    <location>
        <begin position="214"/>
        <end position="225"/>
    </location>
</feature>
<dbReference type="Pfam" id="PF13639">
    <property type="entry name" value="zf-RING_2"/>
    <property type="match status" value="1"/>
</dbReference>
<feature type="region of interest" description="Disordered" evidence="10">
    <location>
        <begin position="360"/>
        <end position="497"/>
    </location>
</feature>
<proteinExistence type="predicted"/>
<evidence type="ECO:0000256" key="4">
    <source>
        <dbReference type="ARBA" id="ARBA00022723"/>
    </source>
</evidence>
<keyword evidence="3" id="KW-0808">Transferase</keyword>
<feature type="region of interest" description="Disordered" evidence="10">
    <location>
        <begin position="165"/>
        <end position="346"/>
    </location>
</feature>
<dbReference type="GeneID" id="121395476"/>
<dbReference type="OrthoDB" id="21204at2759"/>
<accession>A0A8J1L5Z2</accession>
<feature type="compositionally biased region" description="Polar residues" evidence="10">
    <location>
        <begin position="360"/>
        <end position="378"/>
    </location>
</feature>
<keyword evidence="8" id="KW-0804">Transcription</keyword>
<dbReference type="Proteomes" id="UP000186698">
    <property type="component" value="Chromosome 7L"/>
</dbReference>
<dbReference type="RefSeq" id="XP_041424981.1">
    <property type="nucleotide sequence ID" value="XM_041569047.1"/>
</dbReference>
<protein>
    <recommendedName>
        <fullName evidence="2">RING-type E3 ubiquitin transferase</fullName>
        <ecNumber evidence="2">2.3.2.27</ecNumber>
    </recommendedName>
</protein>
<dbReference type="InterPro" id="IPR013083">
    <property type="entry name" value="Znf_RING/FYVE/PHD"/>
</dbReference>
<reference evidence="13" key="1">
    <citation type="submission" date="2025-08" db="UniProtKB">
        <authorList>
            <consortium name="RefSeq"/>
        </authorList>
    </citation>
    <scope>IDENTIFICATION</scope>
    <source>
        <strain evidence="13">J_2021</strain>
        <tissue evidence="13">Erythrocytes</tissue>
    </source>
</reference>
<feature type="compositionally biased region" description="Low complexity" evidence="10">
    <location>
        <begin position="106"/>
        <end position="123"/>
    </location>
</feature>
<dbReference type="SUPFAM" id="SSF57850">
    <property type="entry name" value="RING/U-box"/>
    <property type="match status" value="1"/>
</dbReference>
<dbReference type="PANTHER" id="PTHR46077">
    <property type="entry name" value="E3 UBIQUITIN-PROTEIN LIGASE TOPORS"/>
    <property type="match status" value="1"/>
</dbReference>
<feature type="compositionally biased region" description="Low complexity" evidence="10">
    <location>
        <begin position="302"/>
        <end position="319"/>
    </location>
</feature>
<dbReference type="PROSITE" id="PS00518">
    <property type="entry name" value="ZF_RING_1"/>
    <property type="match status" value="1"/>
</dbReference>
<feature type="compositionally biased region" description="Basic and acidic residues" evidence="10">
    <location>
        <begin position="252"/>
        <end position="273"/>
    </location>
</feature>
<feature type="compositionally biased region" description="Acidic residues" evidence="10">
    <location>
        <begin position="320"/>
        <end position="337"/>
    </location>
</feature>
<gene>
    <name evidence="13" type="primary">LOC121395476</name>
</gene>
<feature type="compositionally biased region" description="Acidic residues" evidence="10">
    <location>
        <begin position="486"/>
        <end position="497"/>
    </location>
</feature>
<evidence type="ECO:0000256" key="9">
    <source>
        <dbReference type="PROSITE-ProRule" id="PRU00175"/>
    </source>
</evidence>
<dbReference type="GO" id="GO:0000209">
    <property type="term" value="P:protein polyubiquitination"/>
    <property type="evidence" value="ECO:0007669"/>
    <property type="project" value="TreeGrafter"/>
</dbReference>
<comment type="catalytic activity">
    <reaction evidence="1">
        <text>S-ubiquitinyl-[E2 ubiquitin-conjugating enzyme]-L-cysteine + [acceptor protein]-L-lysine = [E2 ubiquitin-conjugating enzyme]-L-cysteine + N(6)-ubiquitinyl-[acceptor protein]-L-lysine.</text>
        <dbReference type="EC" id="2.3.2.27"/>
    </reaction>
</comment>
<keyword evidence="7" id="KW-0805">Transcription regulation</keyword>
<evidence type="ECO:0000256" key="7">
    <source>
        <dbReference type="ARBA" id="ARBA00023015"/>
    </source>
</evidence>
<keyword evidence="12" id="KW-1185">Reference proteome</keyword>
<evidence type="ECO:0000313" key="13">
    <source>
        <dbReference type="RefSeq" id="XP_041424981.1"/>
    </source>
</evidence>
<keyword evidence="4" id="KW-0479">Metal-binding</keyword>
<dbReference type="GO" id="GO:0061630">
    <property type="term" value="F:ubiquitin protein ligase activity"/>
    <property type="evidence" value="ECO:0007669"/>
    <property type="project" value="UniProtKB-EC"/>
</dbReference>
<dbReference type="SMART" id="SM00184">
    <property type="entry name" value="RING"/>
    <property type="match status" value="1"/>
</dbReference>
<feature type="domain" description="RING-type" evidence="11">
    <location>
        <begin position="24"/>
        <end position="63"/>
    </location>
</feature>
<evidence type="ECO:0000313" key="12">
    <source>
        <dbReference type="Proteomes" id="UP000186698"/>
    </source>
</evidence>
<evidence type="ECO:0000256" key="3">
    <source>
        <dbReference type="ARBA" id="ARBA00022679"/>
    </source>
</evidence>
<dbReference type="KEGG" id="xla:121395476"/>
<evidence type="ECO:0000256" key="10">
    <source>
        <dbReference type="SAM" id="MobiDB-lite"/>
    </source>
</evidence>
<keyword evidence="6" id="KW-0862">Zinc</keyword>
<evidence type="ECO:0000256" key="2">
    <source>
        <dbReference type="ARBA" id="ARBA00012483"/>
    </source>
</evidence>
<evidence type="ECO:0000256" key="5">
    <source>
        <dbReference type="ARBA" id="ARBA00022771"/>
    </source>
</evidence>
<dbReference type="GO" id="GO:0006513">
    <property type="term" value="P:protein monoubiquitination"/>
    <property type="evidence" value="ECO:0007669"/>
    <property type="project" value="TreeGrafter"/>
</dbReference>
<evidence type="ECO:0000256" key="8">
    <source>
        <dbReference type="ARBA" id="ARBA00023163"/>
    </source>
</evidence>
<feature type="region of interest" description="Disordered" evidence="10">
    <location>
        <begin position="74"/>
        <end position="147"/>
    </location>
</feature>
<dbReference type="EC" id="2.3.2.27" evidence="2"/>
<dbReference type="InterPro" id="IPR017907">
    <property type="entry name" value="Znf_RING_CS"/>
</dbReference>
<feature type="compositionally biased region" description="Polar residues" evidence="10">
    <location>
        <begin position="275"/>
        <end position="284"/>
    </location>
</feature>
<name>A0A8J1L5Z2_XENLA</name>
<feature type="compositionally biased region" description="Polar residues" evidence="10">
    <location>
        <begin position="165"/>
        <end position="182"/>
    </location>
</feature>
<keyword evidence="5 9" id="KW-0863">Zinc-finger</keyword>
<feature type="compositionally biased region" description="Polar residues" evidence="10">
    <location>
        <begin position="410"/>
        <end position="421"/>
    </location>
</feature>
<dbReference type="PANTHER" id="PTHR46077:SF1">
    <property type="entry name" value="TOP1 BINDING ARGININE_SERINE RICH PROTEIN, E3 UBIQUITIN LIGASE"/>
    <property type="match status" value="1"/>
</dbReference>
<feature type="compositionally biased region" description="Polar residues" evidence="10">
    <location>
        <begin position="431"/>
        <end position="442"/>
    </location>
</feature>
<evidence type="ECO:0000256" key="6">
    <source>
        <dbReference type="ARBA" id="ARBA00022833"/>
    </source>
</evidence>
<dbReference type="AlphaFoldDB" id="A0A8J1L5Z2"/>
<feature type="compositionally biased region" description="Acidic residues" evidence="10">
    <location>
        <begin position="124"/>
        <end position="141"/>
    </location>
</feature>
<feature type="compositionally biased region" description="Basic and acidic residues" evidence="10">
    <location>
        <begin position="461"/>
        <end position="474"/>
    </location>
</feature>
<evidence type="ECO:0000256" key="1">
    <source>
        <dbReference type="ARBA" id="ARBA00000900"/>
    </source>
</evidence>
<dbReference type="PROSITE" id="PS50089">
    <property type="entry name" value="ZF_RING_2"/>
    <property type="match status" value="1"/>
</dbReference>
<sequence length="497" mass="55196">MRDYQQPSRSSTSTTHVNRQEAICPICMERIENISHPDNCIHTFCHQCIVKWAEINPVCPLCREPFLTVQEGGTEFTETEDTSSSVGTELSEEELRDESPSCSYVTTEQATTSAASTQLTSSESSDEELSSLSDFSEDECDSSPPLSSYLSHVSSQYRGVCSDALTTGTQHHPANTASGKSTKTTHHLDNQSRENPNGEHLNAKRKRPDHQEAVTPQTSRMSSSEEPLEKKTKQESCPIPTGQMTEFQAEPPLRERHGQNRKRGSDHTEREFTETEGTSSSVRTELSEEELRDERPSCSYVTTEQATTSAASTQLISSESSDEELSSLSDFSEDECDSSPPLSSYLSHVSSQYRGVCSDALTTGTQHHPANSASGKNTKTAHHLDNQSRENSNGEHLNAKRKQPDHQEAVTPQTSRMSSSEEPLEKKTKQESCPTPTGQMTEFQAEPPLRERHGQKRKRGSDHTEHTQAKRTAPERQPPTRPPRSEEEDDSSDEPGR</sequence>